<accession>A0A553GYZ2</accession>
<sequence length="178" mass="20152">MRLSLRGRGPDAWRRGSGPPHGGRGSPGLTVHRSPFTVHRSPFTVHRSPFTVHRSPIPAGRFGRLRHGCLRVTRPARFAPSVARLRHQRHPLPDRAAERQPARSGRPPRWPVAAQGWARRQGRLECQRRGGVRFRRPRPSSGPLPRELQIRRPRLCTKSRRAKVRRGKNGRGSGVHAL</sequence>
<keyword evidence="3" id="KW-1185">Reference proteome</keyword>
<dbReference type="AlphaFoldDB" id="A0A553GYZ2"/>
<evidence type="ECO:0000313" key="2">
    <source>
        <dbReference type="EMBL" id="TRX74710.1"/>
    </source>
</evidence>
<evidence type="ECO:0000256" key="1">
    <source>
        <dbReference type="SAM" id="MobiDB-lite"/>
    </source>
</evidence>
<feature type="region of interest" description="Disordered" evidence="1">
    <location>
        <begin position="1"/>
        <end position="33"/>
    </location>
</feature>
<organism evidence="2 3">
    <name type="scientific">Pseudomonas mangiferae</name>
    <dbReference type="NCBI Taxonomy" id="2593654"/>
    <lineage>
        <taxon>Bacteria</taxon>
        <taxon>Pseudomonadati</taxon>
        <taxon>Pseudomonadota</taxon>
        <taxon>Gammaproteobacteria</taxon>
        <taxon>Pseudomonadales</taxon>
        <taxon>Pseudomonadaceae</taxon>
        <taxon>Pseudomonas</taxon>
    </lineage>
</organism>
<feature type="compositionally biased region" description="Basic and acidic residues" evidence="1">
    <location>
        <begin position="91"/>
        <end position="101"/>
    </location>
</feature>
<feature type="region of interest" description="Disordered" evidence="1">
    <location>
        <begin position="81"/>
        <end position="178"/>
    </location>
</feature>
<dbReference type="EMBL" id="VJOY01000007">
    <property type="protein sequence ID" value="TRX74710.1"/>
    <property type="molecule type" value="Genomic_DNA"/>
</dbReference>
<feature type="compositionally biased region" description="Basic residues" evidence="1">
    <location>
        <begin position="151"/>
        <end position="169"/>
    </location>
</feature>
<reference evidence="2 3" key="1">
    <citation type="submission" date="2019-07" db="EMBL/GenBank/DDBJ databases">
        <title>Pseudomonas mangiferae sp. nov., isolated from bark of mango tree in Thailand.</title>
        <authorList>
            <person name="Srisuk N."/>
            <person name="Anurat P."/>
        </authorList>
    </citation>
    <scope>NUCLEOTIDE SEQUENCE [LARGE SCALE GENOMIC DNA]</scope>
    <source>
        <strain evidence="2 3">DMKU_BBB3-04</strain>
    </source>
</reference>
<protein>
    <submittedName>
        <fullName evidence="2">Uncharacterized protein</fullName>
    </submittedName>
</protein>
<dbReference type="Proteomes" id="UP000315235">
    <property type="component" value="Unassembled WGS sequence"/>
</dbReference>
<name>A0A553GYZ2_9PSED</name>
<evidence type="ECO:0000313" key="3">
    <source>
        <dbReference type="Proteomes" id="UP000315235"/>
    </source>
</evidence>
<proteinExistence type="predicted"/>
<gene>
    <name evidence="2" type="ORF">FM069_11950</name>
</gene>
<comment type="caution">
    <text evidence="2">The sequence shown here is derived from an EMBL/GenBank/DDBJ whole genome shotgun (WGS) entry which is preliminary data.</text>
</comment>